<organism evidence="2 3">
    <name type="scientific">Massilia phyllostachyos</name>
    <dbReference type="NCBI Taxonomy" id="2898585"/>
    <lineage>
        <taxon>Bacteria</taxon>
        <taxon>Pseudomonadati</taxon>
        <taxon>Pseudomonadota</taxon>
        <taxon>Betaproteobacteria</taxon>
        <taxon>Burkholderiales</taxon>
        <taxon>Oxalobacteraceae</taxon>
        <taxon>Telluria group</taxon>
        <taxon>Massilia</taxon>
    </lineage>
</organism>
<proteinExistence type="predicted"/>
<feature type="compositionally biased region" description="Low complexity" evidence="1">
    <location>
        <begin position="30"/>
        <end position="63"/>
    </location>
</feature>
<accession>A0ABS8QCR9</accession>
<protein>
    <submittedName>
        <fullName evidence="2">Uncharacterized protein</fullName>
    </submittedName>
</protein>
<sequence length="127" mass="13448">MNANQGKDMKGTRPDQNVADPSKDLTASAGQQQGSQQSGRQQGSQQSGQQQRSQQQGNLQSGQQQGGQQSGQQQGSQQSGLQGDRQGGQHASGGTPALDDPDQRQGESARDASQAFNQQQDKGDRNR</sequence>
<feature type="region of interest" description="Disordered" evidence="1">
    <location>
        <begin position="1"/>
        <end position="127"/>
    </location>
</feature>
<dbReference type="RefSeq" id="WP_231060819.1">
    <property type="nucleotide sequence ID" value="NZ_JAJNOC010000014.1"/>
</dbReference>
<evidence type="ECO:0000313" key="2">
    <source>
        <dbReference type="EMBL" id="MCD2519551.1"/>
    </source>
</evidence>
<name>A0ABS8QCR9_9BURK</name>
<comment type="caution">
    <text evidence="2">The sequence shown here is derived from an EMBL/GenBank/DDBJ whole genome shotgun (WGS) entry which is preliminary data.</text>
</comment>
<reference evidence="2" key="1">
    <citation type="submission" date="2021-11" db="EMBL/GenBank/DDBJ databases">
        <title>The complete genome of Massilia sp sp. G4R7.</title>
        <authorList>
            <person name="Liu L."/>
            <person name="Yue J."/>
            <person name="Yuan J."/>
            <person name="Yang F."/>
            <person name="Li L."/>
        </authorList>
    </citation>
    <scope>NUCLEOTIDE SEQUENCE</scope>
    <source>
        <strain evidence="2">G4R7</strain>
    </source>
</reference>
<feature type="compositionally biased region" description="Low complexity" evidence="1">
    <location>
        <begin position="70"/>
        <end position="84"/>
    </location>
</feature>
<dbReference type="Proteomes" id="UP001179361">
    <property type="component" value="Unassembled WGS sequence"/>
</dbReference>
<keyword evidence="3" id="KW-1185">Reference proteome</keyword>
<dbReference type="EMBL" id="JAJNOC010000014">
    <property type="protein sequence ID" value="MCD2519551.1"/>
    <property type="molecule type" value="Genomic_DNA"/>
</dbReference>
<evidence type="ECO:0000256" key="1">
    <source>
        <dbReference type="SAM" id="MobiDB-lite"/>
    </source>
</evidence>
<gene>
    <name evidence="2" type="ORF">LQ564_24915</name>
</gene>
<evidence type="ECO:0000313" key="3">
    <source>
        <dbReference type="Proteomes" id="UP001179361"/>
    </source>
</evidence>
<feature type="compositionally biased region" description="Basic and acidic residues" evidence="1">
    <location>
        <begin position="101"/>
        <end position="110"/>
    </location>
</feature>